<dbReference type="PRINTS" id="PR00085">
    <property type="entry name" value="THFDHDRGNASE"/>
</dbReference>
<evidence type="ECO:0000256" key="11">
    <source>
        <dbReference type="HAMAP-Rule" id="MF_01576"/>
    </source>
</evidence>
<keyword evidence="7 11" id="KW-0560">Oxidoreductase</keyword>
<comment type="pathway">
    <text evidence="1 11">One-carbon metabolism; tetrahydrofolate interconversion.</text>
</comment>
<evidence type="ECO:0000256" key="1">
    <source>
        <dbReference type="ARBA" id="ARBA00004777"/>
    </source>
</evidence>
<dbReference type="EMBL" id="MFUA01000023">
    <property type="protein sequence ID" value="OGI76608.1"/>
    <property type="molecule type" value="Genomic_DNA"/>
</dbReference>
<dbReference type="AlphaFoldDB" id="A0A1F6W3T4"/>
<comment type="catalytic activity">
    <reaction evidence="11">
        <text>(6R)-5,10-methylene-5,6,7,8-tetrahydrofolate + NADP(+) = (6R)-5,10-methenyltetrahydrofolate + NADPH</text>
        <dbReference type="Rhea" id="RHEA:22812"/>
        <dbReference type="ChEBI" id="CHEBI:15636"/>
        <dbReference type="ChEBI" id="CHEBI:57455"/>
        <dbReference type="ChEBI" id="CHEBI:57783"/>
        <dbReference type="ChEBI" id="CHEBI:58349"/>
        <dbReference type="EC" id="1.5.1.5"/>
    </reaction>
</comment>
<evidence type="ECO:0000256" key="5">
    <source>
        <dbReference type="ARBA" id="ARBA00022801"/>
    </source>
</evidence>
<dbReference type="HAMAP" id="MF_01576">
    <property type="entry name" value="THF_DHG_CYH"/>
    <property type="match status" value="1"/>
</dbReference>
<keyword evidence="8 11" id="KW-0368">Histidine biosynthesis</keyword>
<evidence type="ECO:0000256" key="2">
    <source>
        <dbReference type="ARBA" id="ARBA00011738"/>
    </source>
</evidence>
<dbReference type="GO" id="GO:0009086">
    <property type="term" value="P:methionine biosynthetic process"/>
    <property type="evidence" value="ECO:0007669"/>
    <property type="project" value="UniProtKB-KW"/>
</dbReference>
<comment type="similarity">
    <text evidence="11">Belongs to the tetrahydrofolate dehydrogenase/cyclohydrolase family.</text>
</comment>
<comment type="subunit">
    <text evidence="2 11">Homodimer.</text>
</comment>
<dbReference type="PANTHER" id="PTHR48099">
    <property type="entry name" value="C-1-TETRAHYDROFOLATE SYNTHASE, CYTOPLASMIC-RELATED"/>
    <property type="match status" value="1"/>
</dbReference>
<dbReference type="GO" id="GO:0004477">
    <property type="term" value="F:methenyltetrahydrofolate cyclohydrolase activity"/>
    <property type="evidence" value="ECO:0007669"/>
    <property type="project" value="UniProtKB-UniRule"/>
</dbReference>
<feature type="domain" description="Tetrahydrofolate dehydrogenase/cyclohydrolase NAD(P)-binding" evidence="13">
    <location>
        <begin position="136"/>
        <end position="275"/>
    </location>
</feature>
<evidence type="ECO:0000259" key="12">
    <source>
        <dbReference type="Pfam" id="PF00763"/>
    </source>
</evidence>
<evidence type="ECO:0000256" key="8">
    <source>
        <dbReference type="ARBA" id="ARBA00023102"/>
    </source>
</evidence>
<comment type="catalytic activity">
    <reaction evidence="11">
        <text>(6R)-5,10-methenyltetrahydrofolate + H2O = (6R)-10-formyltetrahydrofolate + H(+)</text>
        <dbReference type="Rhea" id="RHEA:23700"/>
        <dbReference type="ChEBI" id="CHEBI:15377"/>
        <dbReference type="ChEBI" id="CHEBI:15378"/>
        <dbReference type="ChEBI" id="CHEBI:57455"/>
        <dbReference type="ChEBI" id="CHEBI:195366"/>
        <dbReference type="EC" id="3.5.4.9"/>
    </reaction>
</comment>
<feature type="binding site" evidence="11">
    <location>
        <begin position="160"/>
        <end position="162"/>
    </location>
    <ligand>
        <name>NADP(+)</name>
        <dbReference type="ChEBI" id="CHEBI:58349"/>
    </ligand>
</feature>
<dbReference type="FunFam" id="3.40.50.10860:FF:000005">
    <property type="entry name" value="C-1-tetrahydrofolate synthase, cytoplasmic, putative"/>
    <property type="match status" value="1"/>
</dbReference>
<evidence type="ECO:0000256" key="3">
    <source>
        <dbReference type="ARBA" id="ARBA00022563"/>
    </source>
</evidence>
<evidence type="ECO:0000256" key="4">
    <source>
        <dbReference type="ARBA" id="ARBA00022755"/>
    </source>
</evidence>
<keyword evidence="6 11" id="KW-0521">NADP</keyword>
<dbReference type="GO" id="GO:0006164">
    <property type="term" value="P:purine nucleotide biosynthetic process"/>
    <property type="evidence" value="ECO:0007669"/>
    <property type="project" value="UniProtKB-KW"/>
</dbReference>
<dbReference type="Gene3D" id="3.40.50.720">
    <property type="entry name" value="NAD(P)-binding Rossmann-like Domain"/>
    <property type="match status" value="1"/>
</dbReference>
<feature type="domain" description="Tetrahydrofolate dehydrogenase/cyclohydrolase catalytic" evidence="12">
    <location>
        <begin position="4"/>
        <end position="115"/>
    </location>
</feature>
<protein>
    <recommendedName>
        <fullName evidence="11">Bifunctional protein FolD</fullName>
    </recommendedName>
    <domain>
        <recommendedName>
            <fullName evidence="11">Methylenetetrahydrofolate dehydrogenase</fullName>
            <ecNumber evidence="11">1.5.1.5</ecNumber>
        </recommendedName>
    </domain>
    <domain>
        <recommendedName>
            <fullName evidence="11">Methenyltetrahydrofolate cyclohydrolase</fullName>
            <ecNumber evidence="11">3.5.4.9</ecNumber>
        </recommendedName>
    </domain>
</protein>
<accession>A0A1F6W3T4</accession>
<evidence type="ECO:0000259" key="13">
    <source>
        <dbReference type="Pfam" id="PF02882"/>
    </source>
</evidence>
<evidence type="ECO:0000256" key="10">
    <source>
        <dbReference type="ARBA" id="ARBA00023268"/>
    </source>
</evidence>
<keyword evidence="10 11" id="KW-0511">Multifunctional enzyme</keyword>
<dbReference type="Pfam" id="PF00763">
    <property type="entry name" value="THF_DHG_CYH"/>
    <property type="match status" value="1"/>
</dbReference>
<keyword evidence="5 11" id="KW-0378">Hydrolase</keyword>
<dbReference type="InterPro" id="IPR000672">
    <property type="entry name" value="THF_DH/CycHdrlase"/>
</dbReference>
<evidence type="ECO:0000313" key="15">
    <source>
        <dbReference type="Proteomes" id="UP000178374"/>
    </source>
</evidence>
<evidence type="ECO:0000256" key="7">
    <source>
        <dbReference type="ARBA" id="ARBA00023002"/>
    </source>
</evidence>
<feature type="binding site" evidence="11">
    <location>
        <position position="226"/>
    </location>
    <ligand>
        <name>NADP(+)</name>
        <dbReference type="ChEBI" id="CHEBI:58349"/>
    </ligand>
</feature>
<dbReference type="EC" id="3.5.4.9" evidence="11"/>
<proteinExistence type="inferred from homology"/>
<dbReference type="SUPFAM" id="SSF53223">
    <property type="entry name" value="Aminoacid dehydrogenase-like, N-terminal domain"/>
    <property type="match status" value="1"/>
</dbReference>
<sequence>MKIIDGKKIREKILVKIKKEVAVLPFIPVFCDILVGDDPASVQYVNIKKKSAESVGIKFHNANFPASITTEELLEKIKILNQIPNMCGIIIQLPLPLHIDKRAVLDAIDSRLDIDCLGTIHSTKFYQGESLISFPTALACMTILDSLKLNLQNLKIVVLGQGMLVGKPVTALLGLRGFSPVIITSKTFNKEELIKQADVIISGIGKGKYITGDMIKNGVILIDAGTSEDNGGIVGDVDLESVKDVAGYVSPVPGGVGPVTVAMLLNNVLQVAKNKSHEANKII</sequence>
<dbReference type="Gene3D" id="3.40.50.10860">
    <property type="entry name" value="Leucine Dehydrogenase, chain A, domain 1"/>
    <property type="match status" value="1"/>
</dbReference>
<reference evidence="14 15" key="1">
    <citation type="journal article" date="2016" name="Nat. Commun.">
        <title>Thousands of microbial genomes shed light on interconnected biogeochemical processes in an aquifer system.</title>
        <authorList>
            <person name="Anantharaman K."/>
            <person name="Brown C.T."/>
            <person name="Hug L.A."/>
            <person name="Sharon I."/>
            <person name="Castelle C.J."/>
            <person name="Probst A.J."/>
            <person name="Thomas B.C."/>
            <person name="Singh A."/>
            <person name="Wilkins M.J."/>
            <person name="Karaoz U."/>
            <person name="Brodie E.L."/>
            <person name="Williams K.H."/>
            <person name="Hubbard S.S."/>
            <person name="Banfield J.F."/>
        </authorList>
    </citation>
    <scope>NUCLEOTIDE SEQUENCE [LARGE SCALE GENOMIC DNA]</scope>
</reference>
<dbReference type="InterPro" id="IPR020630">
    <property type="entry name" value="THF_DH/CycHdrlase_cat_dom"/>
</dbReference>
<dbReference type="InterPro" id="IPR020631">
    <property type="entry name" value="THF_DH/CycHdrlase_NAD-bd_dom"/>
</dbReference>
<gene>
    <name evidence="11" type="primary">folD</name>
    <name evidence="14" type="ORF">A3B85_00680</name>
</gene>
<keyword evidence="9 11" id="KW-0486">Methionine biosynthesis</keyword>
<keyword evidence="11" id="KW-0028">Amino-acid biosynthesis</keyword>
<comment type="function">
    <text evidence="11">Catalyzes the oxidation of 5,10-methylenetetrahydrofolate to 5,10-methenyltetrahydrofolate and then the hydrolysis of 5,10-methenyltetrahydrofolate to 10-formyltetrahydrofolate.</text>
</comment>
<dbReference type="SUPFAM" id="SSF51735">
    <property type="entry name" value="NAD(P)-binding Rossmann-fold domains"/>
    <property type="match status" value="1"/>
</dbReference>
<evidence type="ECO:0000256" key="9">
    <source>
        <dbReference type="ARBA" id="ARBA00023167"/>
    </source>
</evidence>
<evidence type="ECO:0000256" key="6">
    <source>
        <dbReference type="ARBA" id="ARBA00022857"/>
    </source>
</evidence>
<dbReference type="UniPathway" id="UPA00193"/>
<comment type="caution">
    <text evidence="14">The sequence shown here is derived from an EMBL/GenBank/DDBJ whole genome shotgun (WGS) entry which is preliminary data.</text>
</comment>
<dbReference type="InterPro" id="IPR036291">
    <property type="entry name" value="NAD(P)-bd_dom_sf"/>
</dbReference>
<evidence type="ECO:0000313" key="14">
    <source>
        <dbReference type="EMBL" id="OGI76608.1"/>
    </source>
</evidence>
<keyword evidence="3 11" id="KW-0554">One-carbon metabolism</keyword>
<dbReference type="GO" id="GO:0035999">
    <property type="term" value="P:tetrahydrofolate interconversion"/>
    <property type="evidence" value="ECO:0007669"/>
    <property type="project" value="UniProtKB-UniRule"/>
</dbReference>
<dbReference type="GO" id="GO:0004488">
    <property type="term" value="F:methylenetetrahydrofolate dehydrogenase (NADP+) activity"/>
    <property type="evidence" value="ECO:0007669"/>
    <property type="project" value="UniProtKB-UniRule"/>
</dbReference>
<dbReference type="Pfam" id="PF02882">
    <property type="entry name" value="THF_DHG_CYH_C"/>
    <property type="match status" value="1"/>
</dbReference>
<comment type="caution">
    <text evidence="11">Lacks conserved residue(s) required for the propagation of feature annotation.</text>
</comment>
<dbReference type="EC" id="1.5.1.5" evidence="11"/>
<dbReference type="GO" id="GO:0000105">
    <property type="term" value="P:L-histidine biosynthetic process"/>
    <property type="evidence" value="ECO:0007669"/>
    <property type="project" value="UniProtKB-KW"/>
</dbReference>
<name>A0A1F6W3T4_9BACT</name>
<dbReference type="GO" id="GO:0005829">
    <property type="term" value="C:cytosol"/>
    <property type="evidence" value="ECO:0007669"/>
    <property type="project" value="TreeGrafter"/>
</dbReference>
<dbReference type="Proteomes" id="UP000178374">
    <property type="component" value="Unassembled WGS sequence"/>
</dbReference>
<dbReference type="PANTHER" id="PTHR48099:SF5">
    <property type="entry name" value="C-1-TETRAHYDROFOLATE SYNTHASE, CYTOPLASMIC"/>
    <property type="match status" value="1"/>
</dbReference>
<keyword evidence="4 11" id="KW-0658">Purine biosynthesis</keyword>
<organism evidence="14 15">
    <name type="scientific">Candidatus Nomurabacteria bacterium RIFCSPHIGHO2_02_FULL_37_13</name>
    <dbReference type="NCBI Taxonomy" id="1801750"/>
    <lineage>
        <taxon>Bacteria</taxon>
        <taxon>Candidatus Nomuraibacteriota</taxon>
    </lineage>
</organism>
<dbReference type="InterPro" id="IPR046346">
    <property type="entry name" value="Aminoacid_DH-like_N_sf"/>
</dbReference>
<dbReference type="STRING" id="1801750.A3B85_00680"/>